<protein>
    <submittedName>
        <fullName evidence="3">Conjugal transfer protein TraX</fullName>
    </submittedName>
</protein>
<evidence type="ECO:0000313" key="4">
    <source>
        <dbReference type="Proteomes" id="UP000541770"/>
    </source>
</evidence>
<reference evidence="3 4" key="1">
    <citation type="submission" date="2020-07" db="EMBL/GenBank/DDBJ databases">
        <title>Diversity of carbapenemase encoding genes among Pseudomonas putida group clinical isolates in a tertiary Brazilian hospital.</title>
        <authorList>
            <person name="Alberto-Lei F."/>
            <person name="Nodari C.S."/>
            <person name="Streling A.P."/>
            <person name="Paulino J.T."/>
            <person name="Bessa-Neto F.O."/>
            <person name="Cayo R."/>
            <person name="Gales A.C."/>
        </authorList>
    </citation>
    <scope>NUCLEOTIDE SEQUENCE [LARGE SCALE GENOMIC DNA]</scope>
    <source>
        <strain evidence="3 4">14802</strain>
    </source>
</reference>
<keyword evidence="2" id="KW-0812">Transmembrane</keyword>
<comment type="caution">
    <text evidence="3">The sequence shown here is derived from an EMBL/GenBank/DDBJ whole genome shotgun (WGS) entry which is preliminary data.</text>
</comment>
<feature type="transmembrane region" description="Helical" evidence="2">
    <location>
        <begin position="134"/>
        <end position="160"/>
    </location>
</feature>
<dbReference type="InterPro" id="IPR049599">
    <property type="entry name" value="TraX-like"/>
</dbReference>
<sequence length="195" mass="21646">MQTENHSQGHQDGGGNSPVEPQRPLRRVGNVALQVINPFSDLMVIYRKGVVPAFERLRLLRQMTVSRPVERESLTWEQAVQQSGVPVEKLRKGIKLTRALWWCLMVVPGGFALILSVLLAFAASGLPGGTVLRVGVAILVLTALSSVGFVKALVATYRLWQLDMRRVSQAERGTFRDFCVETNWVRQVITLGLAK</sequence>
<accession>A0A7W2JZQ7</accession>
<dbReference type="EMBL" id="JACGDE010000025">
    <property type="protein sequence ID" value="MBA6068066.1"/>
    <property type="molecule type" value="Genomic_DNA"/>
</dbReference>
<keyword evidence="2" id="KW-0472">Membrane</keyword>
<organism evidence="3 4">
    <name type="scientific">Pseudomonas mosselii</name>
    <dbReference type="NCBI Taxonomy" id="78327"/>
    <lineage>
        <taxon>Bacteria</taxon>
        <taxon>Pseudomonadati</taxon>
        <taxon>Pseudomonadota</taxon>
        <taxon>Gammaproteobacteria</taxon>
        <taxon>Pseudomonadales</taxon>
        <taxon>Pseudomonadaceae</taxon>
        <taxon>Pseudomonas</taxon>
    </lineage>
</organism>
<dbReference type="NCBIfam" id="NF033887">
    <property type="entry name" value="conj_TraX"/>
    <property type="match status" value="1"/>
</dbReference>
<evidence type="ECO:0000313" key="3">
    <source>
        <dbReference type="EMBL" id="MBA6068066.1"/>
    </source>
</evidence>
<name>A0A7W2JZQ7_9PSED</name>
<proteinExistence type="predicted"/>
<evidence type="ECO:0000256" key="1">
    <source>
        <dbReference type="SAM" id="MobiDB-lite"/>
    </source>
</evidence>
<feature type="compositionally biased region" description="Polar residues" evidence="1">
    <location>
        <begin position="1"/>
        <end position="10"/>
    </location>
</feature>
<dbReference type="RefSeq" id="WP_182324817.1">
    <property type="nucleotide sequence ID" value="NZ_JACGDE010000025.1"/>
</dbReference>
<gene>
    <name evidence="3" type="primary">traX</name>
    <name evidence="3" type="ORF">H4C75_25345</name>
</gene>
<feature type="transmembrane region" description="Helical" evidence="2">
    <location>
        <begin position="99"/>
        <end position="122"/>
    </location>
</feature>
<evidence type="ECO:0000256" key="2">
    <source>
        <dbReference type="SAM" id="Phobius"/>
    </source>
</evidence>
<keyword evidence="2" id="KW-1133">Transmembrane helix</keyword>
<dbReference type="AlphaFoldDB" id="A0A7W2JZQ7"/>
<dbReference type="Proteomes" id="UP000541770">
    <property type="component" value="Unassembled WGS sequence"/>
</dbReference>
<feature type="region of interest" description="Disordered" evidence="1">
    <location>
        <begin position="1"/>
        <end position="23"/>
    </location>
</feature>